<name>A0A1F6D1I4_HANXR</name>
<organism evidence="2 3">
    <name type="scientific">Handelsmanbacteria sp. (strain RIFCSPLOWO2_12_FULL_64_10)</name>
    <dbReference type="NCBI Taxonomy" id="1817868"/>
    <lineage>
        <taxon>Bacteria</taxon>
        <taxon>Candidatus Handelsmaniibacteriota</taxon>
    </lineage>
</organism>
<dbReference type="EMBL" id="MFKF01000084">
    <property type="protein sequence ID" value="OGG55286.1"/>
    <property type="molecule type" value="Genomic_DNA"/>
</dbReference>
<evidence type="ECO:0000259" key="1">
    <source>
        <dbReference type="Pfam" id="PF01208"/>
    </source>
</evidence>
<dbReference type="GO" id="GO:0006779">
    <property type="term" value="P:porphyrin-containing compound biosynthetic process"/>
    <property type="evidence" value="ECO:0007669"/>
    <property type="project" value="InterPro"/>
</dbReference>
<dbReference type="GO" id="GO:0004853">
    <property type="term" value="F:uroporphyrinogen decarboxylase activity"/>
    <property type="evidence" value="ECO:0007669"/>
    <property type="project" value="InterPro"/>
</dbReference>
<dbReference type="AlphaFoldDB" id="A0A1F6D1I4"/>
<sequence length="387" mass="44657">MNARERWNRVMRFQPVDYIPDEEFGYWADTLAAWHAQGLPAWVDDNAKADRFFGFSRRDHAPVGIGLMPGFVQRVLEETDRHRVIIDGAGVKCIVNKDGSSSIPKYLEFPIRDRATWEAFRGRLDPETPGRRPAPERWEALKATWRRRDYPLGISVGSLFGWIRNWMGFEGVTVMLYDDPGLVEEIVEHITTFVLRAVEQAVREVDFDFGSMWEDMCFNHGPIISPAMFERYLVPRYRRITDFLRQHGAEVVYVDCDGNINELVPLWLKGGVNTMFPVEVGGGSDPRAIRERYGDRVRLMGGVDKHALIAGKKAILAELKRVEPLAQMGGYIPHVDHRVPPDVTYENYLYYLDAKRDLFGIPKPLPYEARMEEERGQREEEILNVRT</sequence>
<gene>
    <name evidence="2" type="ORF">A3F84_08710</name>
</gene>
<evidence type="ECO:0000313" key="2">
    <source>
        <dbReference type="EMBL" id="OGG55286.1"/>
    </source>
</evidence>
<evidence type="ECO:0000313" key="3">
    <source>
        <dbReference type="Proteomes" id="UP000178606"/>
    </source>
</evidence>
<reference evidence="2 3" key="1">
    <citation type="journal article" date="2016" name="Nat. Commun.">
        <title>Thousands of microbial genomes shed light on interconnected biogeochemical processes in an aquifer system.</title>
        <authorList>
            <person name="Anantharaman K."/>
            <person name="Brown C.T."/>
            <person name="Hug L.A."/>
            <person name="Sharon I."/>
            <person name="Castelle C.J."/>
            <person name="Probst A.J."/>
            <person name="Thomas B.C."/>
            <person name="Singh A."/>
            <person name="Wilkins M.J."/>
            <person name="Karaoz U."/>
            <person name="Brodie E.L."/>
            <person name="Williams K.H."/>
            <person name="Hubbard S.S."/>
            <person name="Banfield J.F."/>
        </authorList>
    </citation>
    <scope>NUCLEOTIDE SEQUENCE [LARGE SCALE GENOMIC DNA]</scope>
    <source>
        <strain evidence="3">RIFCSPLOWO2_12_FULL_64_10</strain>
    </source>
</reference>
<dbReference type="Pfam" id="PF01208">
    <property type="entry name" value="URO-D"/>
    <property type="match status" value="1"/>
</dbReference>
<dbReference type="Proteomes" id="UP000178606">
    <property type="component" value="Unassembled WGS sequence"/>
</dbReference>
<proteinExistence type="predicted"/>
<dbReference type="Gene3D" id="3.20.20.210">
    <property type="match status" value="1"/>
</dbReference>
<dbReference type="SUPFAM" id="SSF51726">
    <property type="entry name" value="UROD/MetE-like"/>
    <property type="match status" value="1"/>
</dbReference>
<dbReference type="InterPro" id="IPR000257">
    <property type="entry name" value="Uroporphyrinogen_deCOase"/>
</dbReference>
<dbReference type="InterPro" id="IPR038071">
    <property type="entry name" value="UROD/MetE-like_sf"/>
</dbReference>
<comment type="caution">
    <text evidence="2">The sequence shown here is derived from an EMBL/GenBank/DDBJ whole genome shotgun (WGS) entry which is preliminary data.</text>
</comment>
<protein>
    <recommendedName>
        <fullName evidence="1">Uroporphyrinogen decarboxylase (URO-D) domain-containing protein</fullName>
    </recommendedName>
</protein>
<accession>A0A1F6D1I4</accession>
<feature type="domain" description="Uroporphyrinogen decarboxylase (URO-D)" evidence="1">
    <location>
        <begin position="134"/>
        <end position="355"/>
    </location>
</feature>